<protein>
    <submittedName>
        <fullName evidence="1">Uncharacterized protein</fullName>
    </submittedName>
</protein>
<accession>A0A2T0A4U9</accession>
<comment type="caution">
    <text evidence="1">The sequence shown here is derived from an EMBL/GenBank/DDBJ whole genome shotgun (WGS) entry which is preliminary data.</text>
</comment>
<evidence type="ECO:0000313" key="1">
    <source>
        <dbReference type="EMBL" id="PRQ73041.1"/>
    </source>
</evidence>
<gene>
    <name evidence="1" type="ORF">AAT19DRAFT_15794</name>
</gene>
<sequence length="106" mass="11748">MPGSREDHLAVELKSMHQLQADQSPSSPYANMDVPYFDRRESLDVLAMREAEFRSLSENIAVEGLVVRQREQDKAYVQKAKGLAPTAGGGGPERLAYLLSTLNETL</sequence>
<name>A0A2T0A4U9_RHOTO</name>
<dbReference type="OrthoDB" id="10367032at2759"/>
<evidence type="ECO:0000313" key="2">
    <source>
        <dbReference type="Proteomes" id="UP000239560"/>
    </source>
</evidence>
<dbReference type="AlphaFoldDB" id="A0A2T0A4U9"/>
<organism evidence="1 2">
    <name type="scientific">Rhodotorula toruloides</name>
    <name type="common">Yeast</name>
    <name type="synonym">Rhodosporidium toruloides</name>
    <dbReference type="NCBI Taxonomy" id="5286"/>
    <lineage>
        <taxon>Eukaryota</taxon>
        <taxon>Fungi</taxon>
        <taxon>Dikarya</taxon>
        <taxon>Basidiomycota</taxon>
        <taxon>Pucciniomycotina</taxon>
        <taxon>Microbotryomycetes</taxon>
        <taxon>Sporidiobolales</taxon>
        <taxon>Sporidiobolaceae</taxon>
        <taxon>Rhodotorula</taxon>
    </lineage>
</organism>
<dbReference type="EMBL" id="LCTV02000008">
    <property type="protein sequence ID" value="PRQ73041.1"/>
    <property type="molecule type" value="Genomic_DNA"/>
</dbReference>
<dbReference type="Proteomes" id="UP000239560">
    <property type="component" value="Unassembled WGS sequence"/>
</dbReference>
<proteinExistence type="predicted"/>
<reference evidence="1 2" key="1">
    <citation type="journal article" date="2018" name="Elife">
        <title>Functional genomics of lipid metabolism in the oleaginous yeast Rhodosporidium toruloides.</title>
        <authorList>
            <person name="Coradetti S.T."/>
            <person name="Pinel D."/>
            <person name="Geiselman G."/>
            <person name="Ito M."/>
            <person name="Mondo S."/>
            <person name="Reilly M.C."/>
            <person name="Cheng Y.F."/>
            <person name="Bauer S."/>
            <person name="Grigoriev I."/>
            <person name="Gladden J.M."/>
            <person name="Simmons B.A."/>
            <person name="Brem R."/>
            <person name="Arkin A.P."/>
            <person name="Skerker J.M."/>
        </authorList>
    </citation>
    <scope>NUCLEOTIDE SEQUENCE [LARGE SCALE GENOMIC DNA]</scope>
    <source>
        <strain evidence="1 2">NBRC 0880</strain>
    </source>
</reference>